<sequence length="50" mass="5839">MFENTTTQVFLCNFVVSIYVGRLPVNILLNNNKGHDIGHYVHLRAMKEKY</sequence>
<reference evidence="1 2" key="1">
    <citation type="submission" date="2018-09" db="EMBL/GenBank/DDBJ databases">
        <title>Genomic Encyclopedia of Type Strains, Phase III (KMG-III): the genomes of soil and plant-associated and newly described type strains.</title>
        <authorList>
            <person name="Whitman W."/>
        </authorList>
    </citation>
    <scope>NUCLEOTIDE SEQUENCE [LARGE SCALE GENOMIC DNA]</scope>
    <source>
        <strain evidence="1 2">CECT 7938</strain>
    </source>
</reference>
<dbReference type="AlphaFoldDB" id="A0A420ARG7"/>
<keyword evidence="2" id="KW-1185">Reference proteome</keyword>
<evidence type="ECO:0000313" key="2">
    <source>
        <dbReference type="Proteomes" id="UP000286246"/>
    </source>
</evidence>
<dbReference type="EMBL" id="RAPY01000004">
    <property type="protein sequence ID" value="RKE47062.1"/>
    <property type="molecule type" value="Genomic_DNA"/>
</dbReference>
<dbReference type="Proteomes" id="UP000286246">
    <property type="component" value="Unassembled WGS sequence"/>
</dbReference>
<gene>
    <name evidence="1" type="ORF">DFQ12_4221</name>
</gene>
<evidence type="ECO:0000313" key="1">
    <source>
        <dbReference type="EMBL" id="RKE47062.1"/>
    </source>
</evidence>
<comment type="caution">
    <text evidence="1">The sequence shown here is derived from an EMBL/GenBank/DDBJ whole genome shotgun (WGS) entry which is preliminary data.</text>
</comment>
<protein>
    <submittedName>
        <fullName evidence="1">Uncharacterized protein</fullName>
    </submittedName>
</protein>
<accession>A0A420ARG7</accession>
<organism evidence="1 2">
    <name type="scientific">Sphingobacterium detergens</name>
    <dbReference type="NCBI Taxonomy" id="1145106"/>
    <lineage>
        <taxon>Bacteria</taxon>
        <taxon>Pseudomonadati</taxon>
        <taxon>Bacteroidota</taxon>
        <taxon>Sphingobacteriia</taxon>
        <taxon>Sphingobacteriales</taxon>
        <taxon>Sphingobacteriaceae</taxon>
        <taxon>Sphingobacterium</taxon>
    </lineage>
</organism>
<name>A0A420ARG7_SPHD1</name>
<proteinExistence type="predicted"/>